<dbReference type="OrthoDB" id="5144756at2"/>
<gene>
    <name evidence="2" type="ORF">GB883_04090</name>
</gene>
<feature type="domain" description="NYN" evidence="1">
    <location>
        <begin position="87"/>
        <end position="174"/>
    </location>
</feature>
<evidence type="ECO:0000313" key="2">
    <source>
        <dbReference type="EMBL" id="KAE8765349.1"/>
    </source>
</evidence>
<accession>A0A7J5USI5</accession>
<sequence>MCSVTVEEGCESGTQVKAVEVMGRHRGGRFHMEREFGAVGRRLVLVDIENYLGRRYVTCEATRWVASQLDTLLGLRENELVVVGTSHAQNLLAARAAWCHVRHVARLGQDGADLALLDVLTEDVDERFTEVVIVSGDGIFAAAIASLAGSNITTTVIARPEALSAQLRLAAQRVLCPTVQFFGPVIDGVVA</sequence>
<reference evidence="2 3" key="1">
    <citation type="submission" date="2019-10" db="EMBL/GenBank/DDBJ databases">
        <title>Georgenia wutianyii sp. nov. and Georgenia yuyongxinii sp. nov. isolated from plateau pika (Ochotona curzoniae) in the Qinghai-Tibet plateau of China.</title>
        <authorList>
            <person name="Tian Z."/>
        </authorList>
    </citation>
    <scope>NUCLEOTIDE SEQUENCE [LARGE SCALE GENOMIC DNA]</scope>
    <source>
        <strain evidence="2 3">DSM 21501</strain>
    </source>
</reference>
<dbReference type="Pfam" id="PF01936">
    <property type="entry name" value="NYN"/>
    <property type="match status" value="1"/>
</dbReference>
<proteinExistence type="predicted"/>
<dbReference type="Gene3D" id="3.40.50.1010">
    <property type="entry name" value="5'-nuclease"/>
    <property type="match status" value="1"/>
</dbReference>
<dbReference type="GO" id="GO:0004540">
    <property type="term" value="F:RNA nuclease activity"/>
    <property type="evidence" value="ECO:0007669"/>
    <property type="project" value="InterPro"/>
</dbReference>
<dbReference type="Proteomes" id="UP000451860">
    <property type="component" value="Unassembled WGS sequence"/>
</dbReference>
<comment type="caution">
    <text evidence="2">The sequence shown here is derived from an EMBL/GenBank/DDBJ whole genome shotgun (WGS) entry which is preliminary data.</text>
</comment>
<dbReference type="InterPro" id="IPR021139">
    <property type="entry name" value="NYN"/>
</dbReference>
<name>A0A7J5USI5_9MICO</name>
<keyword evidence="3" id="KW-1185">Reference proteome</keyword>
<dbReference type="EMBL" id="WHJE01000011">
    <property type="protein sequence ID" value="KAE8765349.1"/>
    <property type="molecule type" value="Genomic_DNA"/>
</dbReference>
<evidence type="ECO:0000313" key="3">
    <source>
        <dbReference type="Proteomes" id="UP000451860"/>
    </source>
</evidence>
<dbReference type="AlphaFoldDB" id="A0A7J5USI5"/>
<protein>
    <submittedName>
        <fullName evidence="2">NYN domain-containing protein</fullName>
    </submittedName>
</protein>
<organism evidence="2 3">
    <name type="scientific">Georgenia thermotolerans</name>
    <dbReference type="NCBI Taxonomy" id="527326"/>
    <lineage>
        <taxon>Bacteria</taxon>
        <taxon>Bacillati</taxon>
        <taxon>Actinomycetota</taxon>
        <taxon>Actinomycetes</taxon>
        <taxon>Micrococcales</taxon>
        <taxon>Bogoriellaceae</taxon>
        <taxon>Georgenia</taxon>
    </lineage>
</organism>
<evidence type="ECO:0000259" key="1">
    <source>
        <dbReference type="Pfam" id="PF01936"/>
    </source>
</evidence>